<dbReference type="RefSeq" id="WP_123673904.1">
    <property type="nucleotide sequence ID" value="NZ_DBEYPL010000042.1"/>
</dbReference>
<keyword evidence="1" id="KW-1133">Transmembrane helix</keyword>
<reference evidence="3 4" key="1">
    <citation type="journal article" date="2019" name="Nat. Med.">
        <title>A library of human gut bacterial isolates paired with longitudinal multiomics data enables mechanistic microbiome research.</title>
        <authorList>
            <person name="Poyet M."/>
            <person name="Groussin M."/>
            <person name="Gibbons S.M."/>
            <person name="Avila-Pacheco J."/>
            <person name="Jiang X."/>
            <person name="Kearney S.M."/>
            <person name="Perrotta A.R."/>
            <person name="Berdy B."/>
            <person name="Zhao S."/>
            <person name="Lieberman T.D."/>
            <person name="Swanson P.K."/>
            <person name="Smith M."/>
            <person name="Roesemann S."/>
            <person name="Alexander J.E."/>
            <person name="Rich S.A."/>
            <person name="Livny J."/>
            <person name="Vlamakis H."/>
            <person name="Clish C."/>
            <person name="Bullock K."/>
            <person name="Deik A."/>
            <person name="Scott J."/>
            <person name="Pierce K.A."/>
            <person name="Xavier R.J."/>
            <person name="Alm E.J."/>
        </authorList>
    </citation>
    <scope>NUCLEOTIDE SEQUENCE [LARGE SCALE GENOMIC DNA]</scope>
    <source>
        <strain evidence="3 4">BIOML-A1</strain>
    </source>
</reference>
<accession>A0A7K0I7N3</accession>
<evidence type="ECO:0000256" key="2">
    <source>
        <dbReference type="SAM" id="SignalP"/>
    </source>
</evidence>
<dbReference type="EMBL" id="WKZA01000005">
    <property type="protein sequence ID" value="MSA93911.1"/>
    <property type="molecule type" value="Genomic_DNA"/>
</dbReference>
<organism evidence="3 4">
    <name type="scientific">Gordonibacter urolithinfaciens</name>
    <dbReference type="NCBI Taxonomy" id="1335613"/>
    <lineage>
        <taxon>Bacteria</taxon>
        <taxon>Bacillati</taxon>
        <taxon>Actinomycetota</taxon>
        <taxon>Coriobacteriia</taxon>
        <taxon>Eggerthellales</taxon>
        <taxon>Eggerthellaceae</taxon>
        <taxon>Gordonibacter</taxon>
    </lineage>
</organism>
<gene>
    <name evidence="3" type="ORF">GKG38_02290</name>
</gene>
<name>A0A7K0I7N3_9ACTN</name>
<sequence>MKKRIAAIACAAALMLALPTLAWAAPSPSGNNETGNVGGITVTVKAENGTVSAPVASDKPAKTVPEGVTPLMSFVVDGTGTNVTFSFNVGSQYANHAFTVYVEHGNGEAGENITGVVASDGTLTFTAPSLSIFSVVIGDVVSSSTANTGSTSPQTGIDLGTVAGATVVTAIAAGAVFVALRKKVTE</sequence>
<evidence type="ECO:0000313" key="3">
    <source>
        <dbReference type="EMBL" id="MSA93911.1"/>
    </source>
</evidence>
<keyword evidence="2" id="KW-0732">Signal</keyword>
<comment type="caution">
    <text evidence="3">The sequence shown here is derived from an EMBL/GenBank/DDBJ whole genome shotgun (WGS) entry which is preliminary data.</text>
</comment>
<feature type="chain" id="PRO_5029538965" description="LPXTG cell wall anchor domain-containing protein" evidence="2">
    <location>
        <begin position="25"/>
        <end position="186"/>
    </location>
</feature>
<evidence type="ECO:0000256" key="1">
    <source>
        <dbReference type="SAM" id="Phobius"/>
    </source>
</evidence>
<keyword evidence="1" id="KW-0812">Transmembrane</keyword>
<keyword evidence="1" id="KW-0472">Membrane</keyword>
<dbReference type="AlphaFoldDB" id="A0A7K0I7N3"/>
<proteinExistence type="predicted"/>
<evidence type="ECO:0008006" key="5">
    <source>
        <dbReference type="Google" id="ProtNLM"/>
    </source>
</evidence>
<protein>
    <recommendedName>
        <fullName evidence="5">LPXTG cell wall anchor domain-containing protein</fullName>
    </recommendedName>
</protein>
<dbReference type="Proteomes" id="UP000462865">
    <property type="component" value="Unassembled WGS sequence"/>
</dbReference>
<feature type="signal peptide" evidence="2">
    <location>
        <begin position="1"/>
        <end position="24"/>
    </location>
</feature>
<evidence type="ECO:0000313" key="4">
    <source>
        <dbReference type="Proteomes" id="UP000462865"/>
    </source>
</evidence>
<feature type="transmembrane region" description="Helical" evidence="1">
    <location>
        <begin position="159"/>
        <end position="180"/>
    </location>
</feature>